<feature type="compositionally biased region" description="Gly residues" evidence="1">
    <location>
        <begin position="159"/>
        <end position="169"/>
    </location>
</feature>
<dbReference type="AlphaFoldDB" id="A0A8H5MDZ9"/>
<keyword evidence="3" id="KW-1185">Reference proteome</keyword>
<sequence>MLRQPQAGMPQPLLTIAGPPFLNNNPQPGPPNSNPMPNPNMRFAQQPGFIPGRPGGMSMRPGQNQPPMNANVNHPGGQQMQGINFSGNMMPQGGGGPAVRRVASQPQMNPGGMGGHMPGMQQGPMNMGGMPQAGIPNSLRNPQQQNQLRPQLTGPAGADMGGGLSGGGMPNSSFQNISGPHPAMNHNMGPGPPQPMRRSTPDMFNNFGEVHFPRVPVLDQAV</sequence>
<protein>
    <submittedName>
        <fullName evidence="2">Uncharacterized protein</fullName>
    </submittedName>
</protein>
<feature type="compositionally biased region" description="Pro residues" evidence="1">
    <location>
        <begin position="27"/>
        <end position="38"/>
    </location>
</feature>
<dbReference type="Proteomes" id="UP000518752">
    <property type="component" value="Unassembled WGS sequence"/>
</dbReference>
<organism evidence="2 3">
    <name type="scientific">Collybiopsis confluens</name>
    <dbReference type="NCBI Taxonomy" id="2823264"/>
    <lineage>
        <taxon>Eukaryota</taxon>
        <taxon>Fungi</taxon>
        <taxon>Dikarya</taxon>
        <taxon>Basidiomycota</taxon>
        <taxon>Agaricomycotina</taxon>
        <taxon>Agaricomycetes</taxon>
        <taxon>Agaricomycetidae</taxon>
        <taxon>Agaricales</taxon>
        <taxon>Marasmiineae</taxon>
        <taxon>Omphalotaceae</taxon>
        <taxon>Collybiopsis</taxon>
    </lineage>
</organism>
<gene>
    <name evidence="2" type="ORF">D9757_005298</name>
</gene>
<name>A0A8H5MDZ9_9AGAR</name>
<feature type="region of interest" description="Disordered" evidence="1">
    <location>
        <begin position="1"/>
        <end position="42"/>
    </location>
</feature>
<evidence type="ECO:0000256" key="1">
    <source>
        <dbReference type="SAM" id="MobiDB-lite"/>
    </source>
</evidence>
<evidence type="ECO:0000313" key="3">
    <source>
        <dbReference type="Proteomes" id="UP000518752"/>
    </source>
</evidence>
<comment type="caution">
    <text evidence="2">The sequence shown here is derived from an EMBL/GenBank/DDBJ whole genome shotgun (WGS) entry which is preliminary data.</text>
</comment>
<feature type="region of interest" description="Disordered" evidence="1">
    <location>
        <begin position="119"/>
        <end position="200"/>
    </location>
</feature>
<evidence type="ECO:0000313" key="2">
    <source>
        <dbReference type="EMBL" id="KAF5390399.1"/>
    </source>
</evidence>
<dbReference type="EMBL" id="JAACJN010000015">
    <property type="protein sequence ID" value="KAF5390399.1"/>
    <property type="molecule type" value="Genomic_DNA"/>
</dbReference>
<feature type="compositionally biased region" description="Low complexity" evidence="1">
    <location>
        <begin position="119"/>
        <end position="158"/>
    </location>
</feature>
<proteinExistence type="predicted"/>
<accession>A0A8H5MDZ9</accession>
<reference evidence="2 3" key="1">
    <citation type="journal article" date="2020" name="ISME J.">
        <title>Uncovering the hidden diversity of litter-decomposition mechanisms in mushroom-forming fungi.</title>
        <authorList>
            <person name="Floudas D."/>
            <person name="Bentzer J."/>
            <person name="Ahren D."/>
            <person name="Johansson T."/>
            <person name="Persson P."/>
            <person name="Tunlid A."/>
        </authorList>
    </citation>
    <scope>NUCLEOTIDE SEQUENCE [LARGE SCALE GENOMIC DNA]</scope>
    <source>
        <strain evidence="2 3">CBS 406.79</strain>
    </source>
</reference>